<gene>
    <name evidence="1" type="ORF">Hamer_G023169</name>
</gene>
<protein>
    <submittedName>
        <fullName evidence="1">Uncharacterized protein</fullName>
    </submittedName>
</protein>
<dbReference type="Proteomes" id="UP000747542">
    <property type="component" value="Unassembled WGS sequence"/>
</dbReference>
<name>A0A8J5MPU8_HOMAM</name>
<dbReference type="EMBL" id="JAHLQT010033882">
    <property type="protein sequence ID" value="KAG7159082.1"/>
    <property type="molecule type" value="Genomic_DNA"/>
</dbReference>
<organism evidence="1 2">
    <name type="scientific">Homarus americanus</name>
    <name type="common">American lobster</name>
    <dbReference type="NCBI Taxonomy" id="6706"/>
    <lineage>
        <taxon>Eukaryota</taxon>
        <taxon>Metazoa</taxon>
        <taxon>Ecdysozoa</taxon>
        <taxon>Arthropoda</taxon>
        <taxon>Crustacea</taxon>
        <taxon>Multicrustacea</taxon>
        <taxon>Malacostraca</taxon>
        <taxon>Eumalacostraca</taxon>
        <taxon>Eucarida</taxon>
        <taxon>Decapoda</taxon>
        <taxon>Pleocyemata</taxon>
        <taxon>Astacidea</taxon>
        <taxon>Nephropoidea</taxon>
        <taxon>Nephropidae</taxon>
        <taxon>Homarus</taxon>
    </lineage>
</organism>
<proteinExistence type="predicted"/>
<evidence type="ECO:0000313" key="2">
    <source>
        <dbReference type="Proteomes" id="UP000747542"/>
    </source>
</evidence>
<comment type="caution">
    <text evidence="1">The sequence shown here is derived from an EMBL/GenBank/DDBJ whole genome shotgun (WGS) entry which is preliminary data.</text>
</comment>
<sequence length="147" mass="16165">MVLYTGGQRGRPAGQAVVTEVSTVYCLQVEDAIDVYFKRLCGGEEVMRAHLREPSWRQTTTPRINRSRPVIPPLLELHLIQLGNKLTIGEAEVARVRFRRAAAAATLGPSSGRCCLSSDSSRHTLGLSLSLSLHTHTHTHTTISTTY</sequence>
<reference evidence="1" key="1">
    <citation type="journal article" date="2021" name="Sci. Adv.">
        <title>The American lobster genome reveals insights on longevity, neural, and immune adaptations.</title>
        <authorList>
            <person name="Polinski J.M."/>
            <person name="Zimin A.V."/>
            <person name="Clark K.F."/>
            <person name="Kohn A.B."/>
            <person name="Sadowski N."/>
            <person name="Timp W."/>
            <person name="Ptitsyn A."/>
            <person name="Khanna P."/>
            <person name="Romanova D.Y."/>
            <person name="Williams P."/>
            <person name="Greenwood S.J."/>
            <person name="Moroz L.L."/>
            <person name="Walt D.R."/>
            <person name="Bodnar A.G."/>
        </authorList>
    </citation>
    <scope>NUCLEOTIDE SEQUENCE</scope>
    <source>
        <strain evidence="1">GMGI-L3</strain>
    </source>
</reference>
<dbReference type="AlphaFoldDB" id="A0A8J5MPU8"/>
<keyword evidence="2" id="KW-1185">Reference proteome</keyword>
<evidence type="ECO:0000313" key="1">
    <source>
        <dbReference type="EMBL" id="KAG7159082.1"/>
    </source>
</evidence>
<accession>A0A8J5MPU8</accession>